<feature type="region of interest" description="Disordered" evidence="1">
    <location>
        <begin position="189"/>
        <end position="228"/>
    </location>
</feature>
<dbReference type="Proteomes" id="UP000799440">
    <property type="component" value="Unassembled WGS sequence"/>
</dbReference>
<feature type="compositionally biased region" description="Polar residues" evidence="1">
    <location>
        <begin position="87"/>
        <end position="108"/>
    </location>
</feature>
<reference evidence="3" key="1">
    <citation type="journal article" date="2020" name="Stud. Mycol.">
        <title>101 Dothideomycetes genomes: a test case for predicting lifestyles and emergence of pathogens.</title>
        <authorList>
            <person name="Haridas S."/>
            <person name="Albert R."/>
            <person name="Binder M."/>
            <person name="Bloem J."/>
            <person name="Labutti K."/>
            <person name="Salamov A."/>
            <person name="Andreopoulos B."/>
            <person name="Baker S."/>
            <person name="Barry K."/>
            <person name="Bills G."/>
            <person name="Bluhm B."/>
            <person name="Cannon C."/>
            <person name="Castanera R."/>
            <person name="Culley D."/>
            <person name="Daum C."/>
            <person name="Ezra D."/>
            <person name="Gonzalez J."/>
            <person name="Henrissat B."/>
            <person name="Kuo A."/>
            <person name="Liang C."/>
            <person name="Lipzen A."/>
            <person name="Lutzoni F."/>
            <person name="Magnuson J."/>
            <person name="Mondo S."/>
            <person name="Nolan M."/>
            <person name="Ohm R."/>
            <person name="Pangilinan J."/>
            <person name="Park H.-J."/>
            <person name="Ramirez L."/>
            <person name="Alfaro M."/>
            <person name="Sun H."/>
            <person name="Tritt A."/>
            <person name="Yoshinaga Y."/>
            <person name="Zwiers L.-H."/>
            <person name="Turgeon B."/>
            <person name="Goodwin S."/>
            <person name="Spatafora J."/>
            <person name="Crous P."/>
            <person name="Grigoriev I."/>
        </authorList>
    </citation>
    <scope>NUCLEOTIDE SEQUENCE</scope>
    <source>
        <strain evidence="3">CBS 119925</strain>
    </source>
</reference>
<dbReference type="InterPro" id="IPR001357">
    <property type="entry name" value="BRCT_dom"/>
</dbReference>
<gene>
    <name evidence="3" type="ORF">M011DRAFT_472002</name>
</gene>
<feature type="compositionally biased region" description="Basic and acidic residues" evidence="1">
    <location>
        <begin position="191"/>
        <end position="202"/>
    </location>
</feature>
<evidence type="ECO:0000259" key="2">
    <source>
        <dbReference type="PROSITE" id="PS50172"/>
    </source>
</evidence>
<dbReference type="PROSITE" id="PS50172">
    <property type="entry name" value="BRCT"/>
    <property type="match status" value="1"/>
</dbReference>
<feature type="compositionally biased region" description="Low complexity" evidence="1">
    <location>
        <begin position="71"/>
        <end position="86"/>
    </location>
</feature>
<feature type="compositionally biased region" description="Polar residues" evidence="1">
    <location>
        <begin position="50"/>
        <end position="62"/>
    </location>
</feature>
<dbReference type="Gene3D" id="3.40.50.10190">
    <property type="entry name" value="BRCT domain"/>
    <property type="match status" value="1"/>
</dbReference>
<sequence>MQGTSPSLLDDDPTAPPSGQHATWRPPTRRRVPAFTRPYRQPSPPHRSSHASTCSSAQPSHTRQPKPTHPSVPSVSSVPSVPSVPSNPTRAANPSRQIFDPWNTSATGHQRAENRLGGSTDWRDSRNRKLESQYRGGLSGGERRLYDTVGAGSADFGKDGRKANGGWEKGAAGLRGAGQKSLLEVWGAKKGGGEKVGGKREGGNTLSIGASRTDRPRPTDGDVLDIDPEPTVDVDTSFSPQYPQIFTNLTFYLSGSTAPTISDHKLKHLLAIHGGSLSTTLRRRQVTHVILGQNRCGGGLAASKIQKEVPQIRGAGVKFVSAEWVVECVKKGKRVPERRFEGLKVAGRGSGMFVRKEKDVGGT</sequence>
<organism evidence="3 4">
    <name type="scientific">Sporormia fimetaria CBS 119925</name>
    <dbReference type="NCBI Taxonomy" id="1340428"/>
    <lineage>
        <taxon>Eukaryota</taxon>
        <taxon>Fungi</taxon>
        <taxon>Dikarya</taxon>
        <taxon>Ascomycota</taxon>
        <taxon>Pezizomycotina</taxon>
        <taxon>Dothideomycetes</taxon>
        <taxon>Pleosporomycetidae</taxon>
        <taxon>Pleosporales</taxon>
        <taxon>Sporormiaceae</taxon>
        <taxon>Sporormia</taxon>
    </lineage>
</organism>
<evidence type="ECO:0000313" key="4">
    <source>
        <dbReference type="Proteomes" id="UP000799440"/>
    </source>
</evidence>
<evidence type="ECO:0000256" key="1">
    <source>
        <dbReference type="SAM" id="MobiDB-lite"/>
    </source>
</evidence>
<keyword evidence="4" id="KW-1185">Reference proteome</keyword>
<dbReference type="SMART" id="SM00292">
    <property type="entry name" value="BRCT"/>
    <property type="match status" value="1"/>
</dbReference>
<evidence type="ECO:0000313" key="3">
    <source>
        <dbReference type="EMBL" id="KAF2742678.1"/>
    </source>
</evidence>
<dbReference type="OrthoDB" id="427711at2759"/>
<accession>A0A6A6UWN7</accession>
<name>A0A6A6UWN7_9PLEO</name>
<dbReference type="EMBL" id="MU006605">
    <property type="protein sequence ID" value="KAF2742678.1"/>
    <property type="molecule type" value="Genomic_DNA"/>
</dbReference>
<proteinExistence type="predicted"/>
<feature type="domain" description="BRCT" evidence="2">
    <location>
        <begin position="241"/>
        <end position="342"/>
    </location>
</feature>
<protein>
    <recommendedName>
        <fullName evidence="2">BRCT domain-containing protein</fullName>
    </recommendedName>
</protein>
<feature type="region of interest" description="Disordered" evidence="1">
    <location>
        <begin position="1"/>
        <end position="145"/>
    </location>
</feature>
<dbReference type="InterPro" id="IPR036420">
    <property type="entry name" value="BRCT_dom_sf"/>
</dbReference>
<dbReference type="AlphaFoldDB" id="A0A6A6UWN7"/>
<dbReference type="SUPFAM" id="SSF52113">
    <property type="entry name" value="BRCT domain"/>
    <property type="match status" value="1"/>
</dbReference>
<feature type="compositionally biased region" description="Basic and acidic residues" evidence="1">
    <location>
        <begin position="121"/>
        <end position="132"/>
    </location>
</feature>
<dbReference type="Pfam" id="PF16589">
    <property type="entry name" value="BRCT_2"/>
    <property type="match status" value="1"/>
</dbReference>